<dbReference type="Proteomes" id="UP000253919">
    <property type="component" value="Unassembled WGS sequence"/>
</dbReference>
<dbReference type="PANTHER" id="PTHR48106:SF18">
    <property type="entry name" value="QUINONE OXIDOREDUCTASE PIG3"/>
    <property type="match status" value="1"/>
</dbReference>
<accession>A0A369QGY2</accession>
<protein>
    <submittedName>
        <fullName evidence="3">NADPH:quinone reductase</fullName>
        <ecNumber evidence="3">1.6.5.5</ecNumber>
    </submittedName>
</protein>
<dbReference type="EC" id="1.6.5.5" evidence="3"/>
<evidence type="ECO:0000313" key="4">
    <source>
        <dbReference type="Proteomes" id="UP000253919"/>
    </source>
</evidence>
<dbReference type="InterPro" id="IPR011032">
    <property type="entry name" value="GroES-like_sf"/>
</dbReference>
<keyword evidence="4" id="KW-1185">Reference proteome</keyword>
<gene>
    <name evidence="3" type="ORF">AHMF7616_02604</name>
</gene>
<dbReference type="AlphaFoldDB" id="A0A369QGY2"/>
<evidence type="ECO:0000313" key="3">
    <source>
        <dbReference type="EMBL" id="RDC63994.1"/>
    </source>
</evidence>
<name>A0A369QGY2_9BACT</name>
<organism evidence="3 4">
    <name type="scientific">Adhaeribacter pallidiroseus</name>
    <dbReference type="NCBI Taxonomy" id="2072847"/>
    <lineage>
        <taxon>Bacteria</taxon>
        <taxon>Pseudomonadati</taxon>
        <taxon>Bacteroidota</taxon>
        <taxon>Cytophagia</taxon>
        <taxon>Cytophagales</taxon>
        <taxon>Hymenobacteraceae</taxon>
        <taxon>Adhaeribacter</taxon>
    </lineage>
</organism>
<keyword evidence="1" id="KW-0521">NADP</keyword>
<keyword evidence="2 3" id="KW-0560">Oxidoreductase</keyword>
<evidence type="ECO:0000256" key="2">
    <source>
        <dbReference type="ARBA" id="ARBA00023002"/>
    </source>
</evidence>
<sequence>MQAVIITQPGPPSVLQIQQRPTPVPAVNEVLIQVKAAGVNRPDVFQRKGNYPPPPEHQ</sequence>
<reference evidence="3 4" key="1">
    <citation type="submission" date="2018-04" db="EMBL/GenBank/DDBJ databases">
        <title>Adhaeribacter sp. HMF7616 genome sequencing and assembly.</title>
        <authorList>
            <person name="Kang H."/>
            <person name="Kang J."/>
            <person name="Cha I."/>
            <person name="Kim H."/>
            <person name="Joh K."/>
        </authorList>
    </citation>
    <scope>NUCLEOTIDE SEQUENCE [LARGE SCALE GENOMIC DNA]</scope>
    <source>
        <strain evidence="3 4">HMF7616</strain>
    </source>
</reference>
<proteinExistence type="predicted"/>
<comment type="caution">
    <text evidence="3">The sequence shown here is derived from an EMBL/GenBank/DDBJ whole genome shotgun (WGS) entry which is preliminary data.</text>
</comment>
<dbReference type="Gene3D" id="3.90.180.10">
    <property type="entry name" value="Medium-chain alcohol dehydrogenases, catalytic domain"/>
    <property type="match status" value="1"/>
</dbReference>
<dbReference type="GO" id="GO:0003960">
    <property type="term" value="F:quinone reductase (NADPH) activity"/>
    <property type="evidence" value="ECO:0007669"/>
    <property type="project" value="UniProtKB-EC"/>
</dbReference>
<evidence type="ECO:0000256" key="1">
    <source>
        <dbReference type="ARBA" id="ARBA00022857"/>
    </source>
</evidence>
<dbReference type="PANTHER" id="PTHR48106">
    <property type="entry name" value="QUINONE OXIDOREDUCTASE PIG3-RELATED"/>
    <property type="match status" value="1"/>
</dbReference>
<dbReference type="GO" id="GO:0070402">
    <property type="term" value="F:NADPH binding"/>
    <property type="evidence" value="ECO:0007669"/>
    <property type="project" value="TreeGrafter"/>
</dbReference>
<dbReference type="EMBL" id="QASA01000001">
    <property type="protein sequence ID" value="RDC63994.1"/>
    <property type="molecule type" value="Genomic_DNA"/>
</dbReference>
<dbReference type="SUPFAM" id="SSF50129">
    <property type="entry name" value="GroES-like"/>
    <property type="match status" value="1"/>
</dbReference>